<feature type="transmembrane region" description="Helical" evidence="1">
    <location>
        <begin position="21"/>
        <end position="39"/>
    </location>
</feature>
<sequence length="146" mass="15847">MREEENTMDNPLKQKARLAGILYLVIIICAGFSEGYIRQSLIVPGDAGASAANIQESALLWRFGLAGDLIAFMCDVGVSILLYQLLKPVSHTLSLIAASFRLIAHPAIGSLNLLNHYLALNVLQHPGYREVFGPEQLAPCETLGNT</sequence>
<dbReference type="Pfam" id="PF14329">
    <property type="entry name" value="DUF4386"/>
    <property type="match status" value="1"/>
</dbReference>
<organism evidence="2 3">
    <name type="scientific">Fodinibius roseus</name>
    <dbReference type="NCBI Taxonomy" id="1194090"/>
    <lineage>
        <taxon>Bacteria</taxon>
        <taxon>Pseudomonadati</taxon>
        <taxon>Balneolota</taxon>
        <taxon>Balneolia</taxon>
        <taxon>Balneolales</taxon>
        <taxon>Balneolaceae</taxon>
        <taxon>Fodinibius</taxon>
    </lineage>
</organism>
<evidence type="ECO:0000313" key="3">
    <source>
        <dbReference type="Proteomes" id="UP000184041"/>
    </source>
</evidence>
<keyword evidence="1" id="KW-0472">Membrane</keyword>
<reference evidence="2 3" key="1">
    <citation type="submission" date="2016-11" db="EMBL/GenBank/DDBJ databases">
        <authorList>
            <person name="Jaros S."/>
            <person name="Januszkiewicz K."/>
            <person name="Wedrychowicz H."/>
        </authorList>
    </citation>
    <scope>NUCLEOTIDE SEQUENCE [LARGE SCALE GENOMIC DNA]</scope>
    <source>
        <strain evidence="2 3">DSM 21986</strain>
    </source>
</reference>
<keyword evidence="1" id="KW-1133">Transmembrane helix</keyword>
<keyword evidence="1" id="KW-0812">Transmembrane</keyword>
<accession>A0A1M4ZWN7</accession>
<proteinExistence type="predicted"/>
<dbReference type="Proteomes" id="UP000184041">
    <property type="component" value="Unassembled WGS sequence"/>
</dbReference>
<dbReference type="STRING" id="1194090.SAMN05443144_106160"/>
<keyword evidence="3" id="KW-1185">Reference proteome</keyword>
<evidence type="ECO:0008006" key="4">
    <source>
        <dbReference type="Google" id="ProtNLM"/>
    </source>
</evidence>
<gene>
    <name evidence="2" type="ORF">SAMN05443144_106160</name>
</gene>
<dbReference type="InterPro" id="IPR025495">
    <property type="entry name" value="DUF4386"/>
</dbReference>
<dbReference type="EMBL" id="FQUS01000006">
    <property type="protein sequence ID" value="SHF22443.1"/>
    <property type="molecule type" value="Genomic_DNA"/>
</dbReference>
<feature type="transmembrane region" description="Helical" evidence="1">
    <location>
        <begin position="59"/>
        <end position="83"/>
    </location>
</feature>
<dbReference type="AlphaFoldDB" id="A0A1M4ZWN7"/>
<evidence type="ECO:0000313" key="2">
    <source>
        <dbReference type="EMBL" id="SHF22443.1"/>
    </source>
</evidence>
<name>A0A1M4ZWN7_9BACT</name>
<protein>
    <recommendedName>
        <fullName evidence="4">DUF4386 domain-containing protein</fullName>
    </recommendedName>
</protein>
<evidence type="ECO:0000256" key="1">
    <source>
        <dbReference type="SAM" id="Phobius"/>
    </source>
</evidence>